<evidence type="ECO:0000313" key="1">
    <source>
        <dbReference type="EMBL" id="KAL1245592.1"/>
    </source>
</evidence>
<keyword evidence="2" id="KW-1185">Reference proteome</keyword>
<reference evidence="1 2" key="1">
    <citation type="submission" date="2024-07" db="EMBL/GenBank/DDBJ databases">
        <title>Enhanced genomic and transcriptomic resources for Trichinella pseudospiralis and T. spiralis underpin the discovery of pronounced molecular differences between stages and species.</title>
        <authorList>
            <person name="Pasi K.K."/>
            <person name="La Rosa G."/>
            <person name="Gomez-Morales M.A."/>
            <person name="Tosini F."/>
            <person name="Sumanam S."/>
            <person name="Young N.D."/>
            <person name="Chang B.C."/>
            <person name="Robin G.B."/>
        </authorList>
    </citation>
    <scope>NUCLEOTIDE SEQUENCE [LARGE SCALE GENOMIC DNA]</scope>
    <source>
        <strain evidence="1">ISS534</strain>
    </source>
</reference>
<proteinExistence type="predicted"/>
<evidence type="ECO:0000313" key="2">
    <source>
        <dbReference type="Proteomes" id="UP001558632"/>
    </source>
</evidence>
<comment type="caution">
    <text evidence="1">The sequence shown here is derived from an EMBL/GenBank/DDBJ whole genome shotgun (WGS) entry which is preliminary data.</text>
</comment>
<sequence>MRWAMSVTQCRTLFADNFEIAQTKLKNGNIFSKPNLYMWILWHLQQCSFSEVWMDVRAPVNSEQVQNLTAKCAPH</sequence>
<accession>A0ABR3L1R5</accession>
<organism evidence="1 2">
    <name type="scientific">Trichinella spiralis</name>
    <name type="common">Trichina worm</name>
    <dbReference type="NCBI Taxonomy" id="6334"/>
    <lineage>
        <taxon>Eukaryota</taxon>
        <taxon>Metazoa</taxon>
        <taxon>Ecdysozoa</taxon>
        <taxon>Nematoda</taxon>
        <taxon>Enoplea</taxon>
        <taxon>Dorylaimia</taxon>
        <taxon>Trichinellida</taxon>
        <taxon>Trichinellidae</taxon>
        <taxon>Trichinella</taxon>
    </lineage>
</organism>
<gene>
    <name evidence="1" type="ORF">TSPI_08290</name>
</gene>
<protein>
    <submittedName>
        <fullName evidence="1">Glycoprotein hormones alpha chain</fullName>
    </submittedName>
</protein>
<dbReference type="EMBL" id="JBEUSY010000084">
    <property type="protein sequence ID" value="KAL1245592.1"/>
    <property type="molecule type" value="Genomic_DNA"/>
</dbReference>
<dbReference type="Proteomes" id="UP001558632">
    <property type="component" value="Unassembled WGS sequence"/>
</dbReference>
<name>A0ABR3L1R5_TRISP</name>